<accession>A0ABT6LTN5</accession>
<evidence type="ECO:0000256" key="1">
    <source>
        <dbReference type="SAM" id="Phobius"/>
    </source>
</evidence>
<dbReference type="Proteomes" id="UP001160499">
    <property type="component" value="Unassembled WGS sequence"/>
</dbReference>
<comment type="caution">
    <text evidence="2">The sequence shown here is derived from an EMBL/GenBank/DDBJ whole genome shotgun (WGS) entry which is preliminary data.</text>
</comment>
<evidence type="ECO:0008006" key="4">
    <source>
        <dbReference type="Google" id="ProtNLM"/>
    </source>
</evidence>
<dbReference type="EMBL" id="JARXVH010000011">
    <property type="protein sequence ID" value="MDH6219154.1"/>
    <property type="molecule type" value="Genomic_DNA"/>
</dbReference>
<keyword evidence="1" id="KW-0812">Transmembrane</keyword>
<sequence>MCARRDLCPAGHTAERLTPTSEYGGRRGQADRDAVTVEIGYALSSAVFAAAVVFGAVAGPALLFDLPRVVETVLVRAGLVLVPVLFFVRVITVLVRLRQAAQPSQPGRTNPDS</sequence>
<protein>
    <recommendedName>
        <fullName evidence="4">Cobalt transporter</fullName>
    </recommendedName>
</protein>
<reference evidence="2 3" key="1">
    <citation type="submission" date="2023-04" db="EMBL/GenBank/DDBJ databases">
        <title>Forest soil microbial communities from Buena Vista Peninsula, Colon Province, Panama.</title>
        <authorList>
            <person name="Bouskill N."/>
        </authorList>
    </citation>
    <scope>NUCLEOTIDE SEQUENCE [LARGE SCALE GENOMIC DNA]</scope>
    <source>
        <strain evidence="2 3">GGS1</strain>
    </source>
</reference>
<feature type="transmembrane region" description="Helical" evidence="1">
    <location>
        <begin position="39"/>
        <end position="62"/>
    </location>
</feature>
<organism evidence="2 3">
    <name type="scientific">Streptomyces pseudovenezuelae</name>
    <dbReference type="NCBI Taxonomy" id="67350"/>
    <lineage>
        <taxon>Bacteria</taxon>
        <taxon>Bacillati</taxon>
        <taxon>Actinomycetota</taxon>
        <taxon>Actinomycetes</taxon>
        <taxon>Kitasatosporales</taxon>
        <taxon>Streptomycetaceae</taxon>
        <taxon>Streptomyces</taxon>
        <taxon>Streptomyces aurantiacus group</taxon>
    </lineage>
</organism>
<gene>
    <name evidence="2" type="ORF">M2283_006488</name>
</gene>
<proteinExistence type="predicted"/>
<keyword evidence="1" id="KW-0472">Membrane</keyword>
<evidence type="ECO:0000313" key="3">
    <source>
        <dbReference type="Proteomes" id="UP001160499"/>
    </source>
</evidence>
<keyword evidence="1" id="KW-1133">Transmembrane helix</keyword>
<feature type="transmembrane region" description="Helical" evidence="1">
    <location>
        <begin position="74"/>
        <end position="95"/>
    </location>
</feature>
<name>A0ABT6LTN5_9ACTN</name>
<evidence type="ECO:0000313" key="2">
    <source>
        <dbReference type="EMBL" id="MDH6219154.1"/>
    </source>
</evidence>
<dbReference type="InterPro" id="IPR046295">
    <property type="entry name" value="DUF6332"/>
</dbReference>
<keyword evidence="3" id="KW-1185">Reference proteome</keyword>
<dbReference type="Pfam" id="PF19857">
    <property type="entry name" value="DUF6332"/>
    <property type="match status" value="1"/>
</dbReference>